<organism evidence="1 2">
    <name type="scientific">Pseudoloma neurophilia</name>
    <dbReference type="NCBI Taxonomy" id="146866"/>
    <lineage>
        <taxon>Eukaryota</taxon>
        <taxon>Fungi</taxon>
        <taxon>Fungi incertae sedis</taxon>
        <taxon>Microsporidia</taxon>
        <taxon>Pseudoloma</taxon>
    </lineage>
</organism>
<dbReference type="EMBL" id="LGUB01000319">
    <property type="protein sequence ID" value="KRH93487.1"/>
    <property type="molecule type" value="Genomic_DNA"/>
</dbReference>
<dbReference type="VEuPathDB" id="MicrosporidiaDB:M153_8350001122"/>
<evidence type="ECO:0000313" key="1">
    <source>
        <dbReference type="EMBL" id="KRH93487.1"/>
    </source>
</evidence>
<protein>
    <submittedName>
        <fullName evidence="1">Uncharacterized protein</fullName>
    </submittedName>
</protein>
<sequence length="44" mass="5125">MFRHLNFFSDQNLRINSLHCPDCELALSSQTYENRAVCCDMTLS</sequence>
<reference evidence="1 2" key="1">
    <citation type="submission" date="2015-07" db="EMBL/GenBank/DDBJ databases">
        <title>The genome of Pseudoloma neurophilia, a relevant intracellular parasite of the zebrafish.</title>
        <authorList>
            <person name="Ndikumana S."/>
            <person name="Pelin A."/>
            <person name="Sanders J."/>
            <person name="Corradi N."/>
        </authorList>
    </citation>
    <scope>NUCLEOTIDE SEQUENCE [LARGE SCALE GENOMIC DNA]</scope>
    <source>
        <strain evidence="1 2">MK1</strain>
    </source>
</reference>
<accession>A0A0R0M233</accession>
<proteinExistence type="predicted"/>
<dbReference type="AlphaFoldDB" id="A0A0R0M233"/>
<comment type="caution">
    <text evidence="1">The sequence shown here is derived from an EMBL/GenBank/DDBJ whole genome shotgun (WGS) entry which is preliminary data.</text>
</comment>
<evidence type="ECO:0000313" key="2">
    <source>
        <dbReference type="Proteomes" id="UP000051530"/>
    </source>
</evidence>
<gene>
    <name evidence="1" type="ORF">M153_8350001122</name>
</gene>
<keyword evidence="2" id="KW-1185">Reference proteome</keyword>
<dbReference type="Proteomes" id="UP000051530">
    <property type="component" value="Unassembled WGS sequence"/>
</dbReference>
<name>A0A0R0M233_9MICR</name>